<evidence type="ECO:0000256" key="3">
    <source>
        <dbReference type="ARBA" id="ARBA00023082"/>
    </source>
</evidence>
<dbReference type="InterPro" id="IPR013324">
    <property type="entry name" value="RNA_pol_sigma_r3/r4-like"/>
</dbReference>
<dbReference type="GO" id="GO:0003677">
    <property type="term" value="F:DNA binding"/>
    <property type="evidence" value="ECO:0007669"/>
    <property type="project" value="UniProtKB-KW"/>
</dbReference>
<dbReference type="InterPro" id="IPR007627">
    <property type="entry name" value="RNA_pol_sigma70_r2"/>
</dbReference>
<gene>
    <name evidence="8" type="ORF">E6K81_05885</name>
</gene>
<dbReference type="GO" id="GO:0016987">
    <property type="term" value="F:sigma factor activity"/>
    <property type="evidence" value="ECO:0007669"/>
    <property type="project" value="UniProtKB-KW"/>
</dbReference>
<keyword evidence="3" id="KW-0731">Sigma factor</keyword>
<dbReference type="PANTHER" id="PTHR43133">
    <property type="entry name" value="RNA POLYMERASE ECF-TYPE SIGMA FACTO"/>
    <property type="match status" value="1"/>
</dbReference>
<dbReference type="InterPro" id="IPR014284">
    <property type="entry name" value="RNA_pol_sigma-70_dom"/>
</dbReference>
<keyword evidence="4" id="KW-0238">DNA-binding</keyword>
<dbReference type="Pfam" id="PF08281">
    <property type="entry name" value="Sigma70_r4_2"/>
    <property type="match status" value="1"/>
</dbReference>
<dbReference type="InterPro" id="IPR013325">
    <property type="entry name" value="RNA_pol_sigma_r2"/>
</dbReference>
<dbReference type="InterPro" id="IPR013249">
    <property type="entry name" value="RNA_pol_sigma70_r4_t2"/>
</dbReference>
<dbReference type="Pfam" id="PF04542">
    <property type="entry name" value="Sigma70_r2"/>
    <property type="match status" value="1"/>
</dbReference>
<dbReference type="InterPro" id="IPR036388">
    <property type="entry name" value="WH-like_DNA-bd_sf"/>
</dbReference>
<evidence type="ECO:0000256" key="2">
    <source>
        <dbReference type="ARBA" id="ARBA00023015"/>
    </source>
</evidence>
<dbReference type="CDD" id="cd06171">
    <property type="entry name" value="Sigma70_r4"/>
    <property type="match status" value="1"/>
</dbReference>
<dbReference type="PANTHER" id="PTHR43133:SF58">
    <property type="entry name" value="ECF RNA POLYMERASE SIGMA FACTOR SIGD"/>
    <property type="match status" value="1"/>
</dbReference>
<dbReference type="Proteomes" id="UP000319771">
    <property type="component" value="Unassembled WGS sequence"/>
</dbReference>
<dbReference type="NCBIfam" id="TIGR02937">
    <property type="entry name" value="sigma70-ECF"/>
    <property type="match status" value="1"/>
</dbReference>
<sequence length="143" mass="15839">MVHGVLLARVPRSQVEDLVQDVFLQALKRLPGLREPDRFGGWLAMIARNRATDFHRRTRPTVEVTDDLPGPEAGTDAEALAVLAMLRELPEAYRETLVLRLVEGMTGPEIAARTGMTQGSVRVNLHRGMNLLRAKLGVAKDHV</sequence>
<comment type="caution">
    <text evidence="8">The sequence shown here is derived from an EMBL/GenBank/DDBJ whole genome shotgun (WGS) entry which is preliminary data.</text>
</comment>
<dbReference type="Gene3D" id="1.10.10.10">
    <property type="entry name" value="Winged helix-like DNA-binding domain superfamily/Winged helix DNA-binding domain"/>
    <property type="match status" value="1"/>
</dbReference>
<proteinExistence type="inferred from homology"/>
<dbReference type="SUPFAM" id="SSF88946">
    <property type="entry name" value="Sigma2 domain of RNA polymerase sigma factors"/>
    <property type="match status" value="1"/>
</dbReference>
<dbReference type="InterPro" id="IPR039425">
    <property type="entry name" value="RNA_pol_sigma-70-like"/>
</dbReference>
<evidence type="ECO:0000259" key="7">
    <source>
        <dbReference type="Pfam" id="PF08281"/>
    </source>
</evidence>
<evidence type="ECO:0000259" key="6">
    <source>
        <dbReference type="Pfam" id="PF04542"/>
    </source>
</evidence>
<dbReference type="EMBL" id="VBPB01000085">
    <property type="protein sequence ID" value="TMQ73016.1"/>
    <property type="molecule type" value="Genomic_DNA"/>
</dbReference>
<name>A0A538UAV1_UNCEI</name>
<evidence type="ECO:0000313" key="8">
    <source>
        <dbReference type="EMBL" id="TMQ73016.1"/>
    </source>
</evidence>
<dbReference type="Gene3D" id="1.10.1740.10">
    <property type="match status" value="1"/>
</dbReference>
<dbReference type="SUPFAM" id="SSF88659">
    <property type="entry name" value="Sigma3 and sigma4 domains of RNA polymerase sigma factors"/>
    <property type="match status" value="1"/>
</dbReference>
<evidence type="ECO:0000256" key="5">
    <source>
        <dbReference type="ARBA" id="ARBA00023163"/>
    </source>
</evidence>
<reference evidence="8 9" key="1">
    <citation type="journal article" date="2019" name="Nat. Microbiol.">
        <title>Mediterranean grassland soil C-N compound turnover is dependent on rainfall and depth, and is mediated by genomically divergent microorganisms.</title>
        <authorList>
            <person name="Diamond S."/>
            <person name="Andeer P.F."/>
            <person name="Li Z."/>
            <person name="Crits-Christoph A."/>
            <person name="Burstein D."/>
            <person name="Anantharaman K."/>
            <person name="Lane K.R."/>
            <person name="Thomas B.C."/>
            <person name="Pan C."/>
            <person name="Northen T.R."/>
            <person name="Banfield J.F."/>
        </authorList>
    </citation>
    <scope>NUCLEOTIDE SEQUENCE [LARGE SCALE GENOMIC DNA]</scope>
    <source>
        <strain evidence="8">WS_11</strain>
    </source>
</reference>
<protein>
    <submittedName>
        <fullName evidence="8">Sigma-70 family RNA polymerase sigma factor</fullName>
    </submittedName>
</protein>
<keyword evidence="5" id="KW-0804">Transcription</keyword>
<accession>A0A538UAV1</accession>
<dbReference type="GO" id="GO:0006352">
    <property type="term" value="P:DNA-templated transcription initiation"/>
    <property type="evidence" value="ECO:0007669"/>
    <property type="project" value="InterPro"/>
</dbReference>
<dbReference type="AlphaFoldDB" id="A0A538UAV1"/>
<evidence type="ECO:0000256" key="4">
    <source>
        <dbReference type="ARBA" id="ARBA00023125"/>
    </source>
</evidence>
<feature type="domain" description="RNA polymerase sigma factor 70 region 4 type 2" evidence="7">
    <location>
        <begin position="80"/>
        <end position="130"/>
    </location>
</feature>
<evidence type="ECO:0000256" key="1">
    <source>
        <dbReference type="ARBA" id="ARBA00010641"/>
    </source>
</evidence>
<feature type="domain" description="RNA polymerase sigma-70 region 2" evidence="6">
    <location>
        <begin position="2"/>
        <end position="59"/>
    </location>
</feature>
<keyword evidence="2" id="KW-0805">Transcription regulation</keyword>
<comment type="similarity">
    <text evidence="1">Belongs to the sigma-70 factor family. ECF subfamily.</text>
</comment>
<evidence type="ECO:0000313" key="9">
    <source>
        <dbReference type="Proteomes" id="UP000319771"/>
    </source>
</evidence>
<organism evidence="8 9">
    <name type="scientific">Eiseniibacteriota bacterium</name>
    <dbReference type="NCBI Taxonomy" id="2212470"/>
    <lineage>
        <taxon>Bacteria</taxon>
        <taxon>Candidatus Eiseniibacteriota</taxon>
    </lineage>
</organism>